<reference evidence="1" key="1">
    <citation type="submission" date="2024-03" db="EMBL/GenBank/DDBJ databases">
        <title>WGS assembly of Saponaria officinalis var. Norfolk2.</title>
        <authorList>
            <person name="Jenkins J."/>
            <person name="Shu S."/>
            <person name="Grimwood J."/>
            <person name="Barry K."/>
            <person name="Goodstein D."/>
            <person name="Schmutz J."/>
            <person name="Leebens-Mack J."/>
            <person name="Osbourn A."/>
        </authorList>
    </citation>
    <scope>NUCLEOTIDE SEQUENCE [LARGE SCALE GENOMIC DNA]</scope>
    <source>
        <strain evidence="1">JIC</strain>
    </source>
</reference>
<gene>
    <name evidence="1" type="ORF">RND81_06G135600</name>
</gene>
<evidence type="ECO:0000313" key="1">
    <source>
        <dbReference type="EMBL" id="KAK9714985.1"/>
    </source>
</evidence>
<accession>A0AAW1KA63</accession>
<evidence type="ECO:0000313" key="2">
    <source>
        <dbReference type="Proteomes" id="UP001443914"/>
    </source>
</evidence>
<sequence>MYHVNDKEMASDAPTWADQWGEGGIGVIDEVAKEESSDNSKKKSPVLGKAKAAAIVGALKVKSGTSMGIKWVKNITPFKKDNNPPK</sequence>
<dbReference type="PANTHER" id="PTHR33386">
    <property type="entry name" value="OS02G0740600 PROTEIN"/>
    <property type="match status" value="1"/>
</dbReference>
<comment type="caution">
    <text evidence="1">The sequence shown here is derived from an EMBL/GenBank/DDBJ whole genome shotgun (WGS) entry which is preliminary data.</text>
</comment>
<organism evidence="1 2">
    <name type="scientific">Saponaria officinalis</name>
    <name type="common">Common soapwort</name>
    <name type="synonym">Lychnis saponaria</name>
    <dbReference type="NCBI Taxonomy" id="3572"/>
    <lineage>
        <taxon>Eukaryota</taxon>
        <taxon>Viridiplantae</taxon>
        <taxon>Streptophyta</taxon>
        <taxon>Embryophyta</taxon>
        <taxon>Tracheophyta</taxon>
        <taxon>Spermatophyta</taxon>
        <taxon>Magnoliopsida</taxon>
        <taxon>eudicotyledons</taxon>
        <taxon>Gunneridae</taxon>
        <taxon>Pentapetalae</taxon>
        <taxon>Caryophyllales</taxon>
        <taxon>Caryophyllaceae</taxon>
        <taxon>Caryophylleae</taxon>
        <taxon>Saponaria</taxon>
    </lineage>
</organism>
<name>A0AAW1KA63_SAPOF</name>
<dbReference type="PANTHER" id="PTHR33386:SF26">
    <property type="entry name" value="ANKYRIN REPEAT PROTEIN"/>
    <property type="match status" value="1"/>
</dbReference>
<dbReference type="EMBL" id="JBDFQZ010000006">
    <property type="protein sequence ID" value="KAK9714985.1"/>
    <property type="molecule type" value="Genomic_DNA"/>
</dbReference>
<keyword evidence="2" id="KW-1185">Reference proteome</keyword>
<dbReference type="AlphaFoldDB" id="A0AAW1KA63"/>
<protein>
    <submittedName>
        <fullName evidence="1">Uncharacterized protein</fullName>
    </submittedName>
</protein>
<dbReference type="Proteomes" id="UP001443914">
    <property type="component" value="Unassembled WGS sequence"/>
</dbReference>
<proteinExistence type="predicted"/>